<organism evidence="2 3">
    <name type="scientific">Polaribacter filamentus</name>
    <dbReference type="NCBI Taxonomy" id="53483"/>
    <lineage>
        <taxon>Bacteria</taxon>
        <taxon>Pseudomonadati</taxon>
        <taxon>Bacteroidota</taxon>
        <taxon>Flavobacteriia</taxon>
        <taxon>Flavobacteriales</taxon>
        <taxon>Flavobacteriaceae</taxon>
    </lineage>
</organism>
<dbReference type="CDD" id="cd04301">
    <property type="entry name" value="NAT_SF"/>
    <property type="match status" value="1"/>
</dbReference>
<comment type="caution">
    <text evidence="2">The sequence shown here is derived from an EMBL/GenBank/DDBJ whole genome shotgun (WGS) entry which is preliminary data.</text>
</comment>
<dbReference type="RefSeq" id="WP_104809428.1">
    <property type="nucleotide sequence ID" value="NZ_MQUA01000013.1"/>
</dbReference>
<dbReference type="InterPro" id="IPR016181">
    <property type="entry name" value="Acyl_CoA_acyltransferase"/>
</dbReference>
<proteinExistence type="predicted"/>
<dbReference type="GO" id="GO:0016747">
    <property type="term" value="F:acyltransferase activity, transferring groups other than amino-acyl groups"/>
    <property type="evidence" value="ECO:0007669"/>
    <property type="project" value="InterPro"/>
</dbReference>
<dbReference type="OrthoDB" id="7585366at2"/>
<accession>A0A2S7KXF9</accession>
<evidence type="ECO:0000259" key="1">
    <source>
        <dbReference type="PROSITE" id="PS51186"/>
    </source>
</evidence>
<dbReference type="Proteomes" id="UP000239522">
    <property type="component" value="Unassembled WGS sequence"/>
</dbReference>
<dbReference type="PROSITE" id="PS51186">
    <property type="entry name" value="GNAT"/>
    <property type="match status" value="1"/>
</dbReference>
<evidence type="ECO:0000313" key="3">
    <source>
        <dbReference type="Proteomes" id="UP000239522"/>
    </source>
</evidence>
<dbReference type="AlphaFoldDB" id="A0A2S7KXF9"/>
<gene>
    <name evidence="2" type="ORF">BST83_08555</name>
</gene>
<feature type="domain" description="N-acetyltransferase" evidence="1">
    <location>
        <begin position="15"/>
        <end position="147"/>
    </location>
</feature>
<dbReference type="EMBL" id="MQUA01000013">
    <property type="protein sequence ID" value="PQB07193.1"/>
    <property type="molecule type" value="Genomic_DNA"/>
</dbReference>
<dbReference type="Gene3D" id="3.40.630.30">
    <property type="match status" value="1"/>
</dbReference>
<evidence type="ECO:0000313" key="2">
    <source>
        <dbReference type="EMBL" id="PQB07193.1"/>
    </source>
</evidence>
<name>A0A2S7KXF9_9FLAO</name>
<dbReference type="Pfam" id="PF13508">
    <property type="entry name" value="Acetyltransf_7"/>
    <property type="match status" value="1"/>
</dbReference>
<protein>
    <recommendedName>
        <fullName evidence="1">N-acetyltransferase domain-containing protein</fullName>
    </recommendedName>
</protein>
<sequence>MIIKTFDAFTRMSFLNINRITKFLHQHLEDSDDSASAVRKSLLYAAKEIPSLGDYVFIMEEKHIIIGAIVINKTGMSGYQSENLLAYLAVHKEHRNKGVATQLIDKAIPYCNGNITLNTNKENNAINLFEKKGFTSNKIQMTLHKIK</sequence>
<reference evidence="2 3" key="1">
    <citation type="submission" date="2016-11" db="EMBL/GenBank/DDBJ databases">
        <title>Trade-off between light-utilization and light-protection in marine flavobacteria.</title>
        <authorList>
            <person name="Kumagai Y."/>
        </authorList>
    </citation>
    <scope>NUCLEOTIDE SEQUENCE [LARGE SCALE GENOMIC DNA]</scope>
    <source>
        <strain evidence="2 3">ATCC 700397</strain>
    </source>
</reference>
<dbReference type="SUPFAM" id="SSF55729">
    <property type="entry name" value="Acyl-CoA N-acyltransferases (Nat)"/>
    <property type="match status" value="1"/>
</dbReference>
<dbReference type="InterPro" id="IPR000182">
    <property type="entry name" value="GNAT_dom"/>
</dbReference>
<keyword evidence="3" id="KW-1185">Reference proteome</keyword>